<proteinExistence type="predicted"/>
<dbReference type="AlphaFoldDB" id="A0A7X0RTQ6"/>
<dbReference type="Proteomes" id="UP000547209">
    <property type="component" value="Unassembled WGS sequence"/>
</dbReference>
<comment type="caution">
    <text evidence="1">The sequence shown here is derived from an EMBL/GenBank/DDBJ whole genome shotgun (WGS) entry which is preliminary data.</text>
</comment>
<accession>A0A7X0RTQ6</accession>
<evidence type="ECO:0000313" key="2">
    <source>
        <dbReference type="Proteomes" id="UP000547209"/>
    </source>
</evidence>
<sequence>MPYRGDELAGTRRVALPMNHDHSGSNESICVIYRREQGIGETIEAFGDAEQALLRPWIAGRSHEGGKAA</sequence>
<keyword evidence="2" id="KW-1185">Reference proteome</keyword>
<reference evidence="1 2" key="1">
    <citation type="submission" date="2020-08" db="EMBL/GenBank/DDBJ databases">
        <title>Cohnella phylogeny.</title>
        <authorList>
            <person name="Dunlap C."/>
        </authorList>
    </citation>
    <scope>NUCLEOTIDE SEQUENCE [LARGE SCALE GENOMIC DNA]</scope>
    <source>
        <strain evidence="1 2">DSM 28246</strain>
    </source>
</reference>
<gene>
    <name evidence="1" type="ORF">H7C19_22805</name>
</gene>
<dbReference type="EMBL" id="JACJVP010000039">
    <property type="protein sequence ID" value="MBB6673514.1"/>
    <property type="molecule type" value="Genomic_DNA"/>
</dbReference>
<name>A0A7X0RTQ6_9BACL</name>
<evidence type="ECO:0000313" key="1">
    <source>
        <dbReference type="EMBL" id="MBB6673514.1"/>
    </source>
</evidence>
<organism evidence="1 2">
    <name type="scientific">Cohnella nanjingensis</name>
    <dbReference type="NCBI Taxonomy" id="1387779"/>
    <lineage>
        <taxon>Bacteria</taxon>
        <taxon>Bacillati</taxon>
        <taxon>Bacillota</taxon>
        <taxon>Bacilli</taxon>
        <taxon>Bacillales</taxon>
        <taxon>Paenibacillaceae</taxon>
        <taxon>Cohnella</taxon>
    </lineage>
</organism>
<protein>
    <submittedName>
        <fullName evidence="1">Uncharacterized protein</fullName>
    </submittedName>
</protein>
<dbReference type="RefSeq" id="WP_185671371.1">
    <property type="nucleotide sequence ID" value="NZ_JACJVP010000039.1"/>
</dbReference>